<reference evidence="1 2" key="1">
    <citation type="submission" date="2020-02" db="EMBL/GenBank/DDBJ databases">
        <title>Whole genome PO2S7.</title>
        <authorList>
            <person name="Singha K.M."/>
        </authorList>
    </citation>
    <scope>NUCLEOTIDE SEQUENCE [LARGE SCALE GENOMIC DNA]</scope>
    <source>
        <strain evidence="1 2">PO2S7</strain>
    </source>
</reference>
<dbReference type="EMBL" id="CP050321">
    <property type="protein sequence ID" value="QIR27174.1"/>
    <property type="molecule type" value="Genomic_DNA"/>
</dbReference>
<keyword evidence="2" id="KW-1185">Reference proteome</keyword>
<sequence length="237" mass="27585">MQNEPHDIIFRNIAEDVLLPASKLSLIKRSHDIIAQAKKNASRIIKEAEAECEQIRRESYSAGYEQGLVMSLSSVCQFIDNSEKYTQEMAVKIRNDLKNTLSDIISEDDFNVKVVEHWAEGLDKSDESLPLHILMPYANRKLKERFAQAIKKNHSGGVIFEFHDEPRFVFKYNNRLAEFYPEEFIYATVDALTSKYTFAERKREISNEAIRYLHEQLSLLYPPLQEEGITELTDEQY</sequence>
<dbReference type="Proteomes" id="UP000503580">
    <property type="component" value="Chromosome"/>
</dbReference>
<dbReference type="RefSeq" id="WP_167575694.1">
    <property type="nucleotide sequence ID" value="NZ_CP050321.1"/>
</dbReference>
<gene>
    <name evidence="1" type="ORF">GY169_10340</name>
</gene>
<name>A0A6G9RJN2_9ENTR</name>
<dbReference type="KEGG" id="kgn:GY169_10340"/>
<organism evidence="1 2">
    <name type="scientific">Kluyvera genomosp. 3</name>
    <dbReference type="NCBI Taxonomy" id="2774055"/>
    <lineage>
        <taxon>Bacteria</taxon>
        <taxon>Pseudomonadati</taxon>
        <taxon>Pseudomonadota</taxon>
        <taxon>Gammaproteobacteria</taxon>
        <taxon>Enterobacterales</taxon>
        <taxon>Enterobacteriaceae</taxon>
        <taxon>Kluyvera</taxon>
    </lineage>
</organism>
<protein>
    <recommendedName>
        <fullName evidence="3">Oxygen-regulated invasion protein OrgB</fullName>
    </recommendedName>
</protein>
<evidence type="ECO:0008006" key="3">
    <source>
        <dbReference type="Google" id="ProtNLM"/>
    </source>
</evidence>
<accession>A0A6G9RJN2</accession>
<proteinExistence type="predicted"/>
<dbReference type="AlphaFoldDB" id="A0A6G9RJN2"/>
<evidence type="ECO:0000313" key="2">
    <source>
        <dbReference type="Proteomes" id="UP000503580"/>
    </source>
</evidence>
<evidence type="ECO:0000313" key="1">
    <source>
        <dbReference type="EMBL" id="QIR27174.1"/>
    </source>
</evidence>